<dbReference type="InterPro" id="IPR044992">
    <property type="entry name" value="ChyE-like"/>
</dbReference>
<organism evidence="2 3">
    <name type="scientific">Microbacter margulisiae</name>
    <dbReference type="NCBI Taxonomy" id="1350067"/>
    <lineage>
        <taxon>Bacteria</taxon>
        <taxon>Pseudomonadati</taxon>
        <taxon>Bacteroidota</taxon>
        <taxon>Bacteroidia</taxon>
        <taxon>Bacteroidales</taxon>
        <taxon>Porphyromonadaceae</taxon>
        <taxon>Microbacter</taxon>
    </lineage>
</organism>
<dbReference type="PANTHER" id="PTHR42695:SF5">
    <property type="entry name" value="GLUTAMINE AMIDOTRANSFERASE YLR126C-RELATED"/>
    <property type="match status" value="1"/>
</dbReference>
<feature type="domain" description="Glutamine amidotransferase" evidence="1">
    <location>
        <begin position="37"/>
        <end position="200"/>
    </location>
</feature>
<dbReference type="GO" id="GO:0005829">
    <property type="term" value="C:cytosol"/>
    <property type="evidence" value="ECO:0007669"/>
    <property type="project" value="TreeGrafter"/>
</dbReference>
<name>A0A7W5DU09_9PORP</name>
<evidence type="ECO:0000259" key="1">
    <source>
        <dbReference type="Pfam" id="PF00117"/>
    </source>
</evidence>
<dbReference type="CDD" id="cd01741">
    <property type="entry name" value="GATase1_1"/>
    <property type="match status" value="1"/>
</dbReference>
<dbReference type="PANTHER" id="PTHR42695">
    <property type="entry name" value="GLUTAMINE AMIDOTRANSFERASE YLR126C-RELATED"/>
    <property type="match status" value="1"/>
</dbReference>
<keyword evidence="2" id="KW-0315">Glutamine amidotransferase</keyword>
<dbReference type="InterPro" id="IPR017926">
    <property type="entry name" value="GATASE"/>
</dbReference>
<dbReference type="Gene3D" id="3.40.50.880">
    <property type="match status" value="1"/>
</dbReference>
<comment type="caution">
    <text evidence="2">The sequence shown here is derived from an EMBL/GenBank/DDBJ whole genome shotgun (WGS) entry which is preliminary data.</text>
</comment>
<dbReference type="Proteomes" id="UP000544222">
    <property type="component" value="Unassembled WGS sequence"/>
</dbReference>
<dbReference type="PROSITE" id="PS51273">
    <property type="entry name" value="GATASE_TYPE_1"/>
    <property type="match status" value="1"/>
</dbReference>
<dbReference type="RefSeq" id="WP_183414417.1">
    <property type="nucleotide sequence ID" value="NZ_JACHYB010000002.1"/>
</dbReference>
<proteinExistence type="predicted"/>
<gene>
    <name evidence="2" type="ORF">FHX64_002883</name>
</gene>
<evidence type="ECO:0000313" key="3">
    <source>
        <dbReference type="Proteomes" id="UP000544222"/>
    </source>
</evidence>
<sequence>MNNIMAASNNKPVLIIQNATAESAGLFEELLKENSIPYQVADLEKKENLPPTTNFGAIIVMGGPSSANDATDVMIQELITIKDTLAAEIPYLGVCLGLQTLVKAAGGSVIQCKEKEIGFRKSQEEFFKIKLSEACKNDPLLQAIDDEFPIFHLHGETVVTTDSMQLLGKGNGCINQLVKVGNNSYGIQGHIELTQSLFGQWMEDIVDFKTIDKNQYQDDFKNLWADYHKAGKQFFLNFLNVAGYLERK</sequence>
<keyword evidence="3" id="KW-1185">Reference proteome</keyword>
<keyword evidence="2" id="KW-0808">Transferase</keyword>
<dbReference type="AlphaFoldDB" id="A0A7W5DU09"/>
<dbReference type="Pfam" id="PF00117">
    <property type="entry name" value="GATase"/>
    <property type="match status" value="1"/>
</dbReference>
<dbReference type="EMBL" id="JACHYB010000002">
    <property type="protein sequence ID" value="MBB3188685.1"/>
    <property type="molecule type" value="Genomic_DNA"/>
</dbReference>
<dbReference type="InterPro" id="IPR029062">
    <property type="entry name" value="Class_I_gatase-like"/>
</dbReference>
<dbReference type="GO" id="GO:0016740">
    <property type="term" value="F:transferase activity"/>
    <property type="evidence" value="ECO:0007669"/>
    <property type="project" value="UniProtKB-KW"/>
</dbReference>
<dbReference type="SUPFAM" id="SSF52317">
    <property type="entry name" value="Class I glutamine amidotransferase-like"/>
    <property type="match status" value="1"/>
</dbReference>
<reference evidence="2 3" key="1">
    <citation type="submission" date="2020-08" db="EMBL/GenBank/DDBJ databases">
        <title>Genomic Encyclopedia of Type Strains, Phase IV (KMG-IV): sequencing the most valuable type-strain genomes for metagenomic binning, comparative biology and taxonomic classification.</title>
        <authorList>
            <person name="Goeker M."/>
        </authorList>
    </citation>
    <scope>NUCLEOTIDE SEQUENCE [LARGE SCALE GENOMIC DNA]</scope>
    <source>
        <strain evidence="2 3">DSM 27471</strain>
    </source>
</reference>
<protein>
    <submittedName>
        <fullName evidence="2">GMP synthase-like glutamine amidotransferase</fullName>
    </submittedName>
</protein>
<evidence type="ECO:0000313" key="2">
    <source>
        <dbReference type="EMBL" id="MBB3188685.1"/>
    </source>
</evidence>
<accession>A0A7W5DU09</accession>